<dbReference type="GeneID" id="4619048"/>
<dbReference type="CDD" id="cd01425">
    <property type="entry name" value="RPS2"/>
    <property type="match status" value="1"/>
</dbReference>
<evidence type="ECO:0000313" key="5">
    <source>
        <dbReference type="EMBL" id="AAS50780.2"/>
    </source>
</evidence>
<dbReference type="Pfam" id="PF00318">
    <property type="entry name" value="Ribosomal_S2"/>
    <property type="match status" value="1"/>
</dbReference>
<dbReference type="FunCoup" id="Q75DL1">
    <property type="interactions" value="800"/>
</dbReference>
<dbReference type="OMA" id="RNCINEC"/>
<protein>
    <submittedName>
        <fullName evidence="5">ABR010Cp</fullName>
    </submittedName>
</protein>
<name>Q75DL1_EREGS</name>
<dbReference type="GO" id="GO:0005763">
    <property type="term" value="C:mitochondrial small ribosomal subunit"/>
    <property type="evidence" value="ECO:0000318"/>
    <property type="project" value="GO_Central"/>
</dbReference>
<dbReference type="InterPro" id="IPR018130">
    <property type="entry name" value="Ribosomal_uS2_CS"/>
</dbReference>
<dbReference type="EMBL" id="AE016815">
    <property type="protein sequence ID" value="AAS50780.2"/>
    <property type="molecule type" value="Genomic_DNA"/>
</dbReference>
<dbReference type="Gene3D" id="3.40.50.10490">
    <property type="entry name" value="Glucose-6-phosphate isomerase like protein, domain 1"/>
    <property type="match status" value="1"/>
</dbReference>
<organism evidence="5 6">
    <name type="scientific">Eremothecium gossypii (strain ATCC 10895 / CBS 109.51 / FGSC 9923 / NRRL Y-1056)</name>
    <name type="common">Yeast</name>
    <name type="synonym">Ashbya gossypii</name>
    <dbReference type="NCBI Taxonomy" id="284811"/>
    <lineage>
        <taxon>Eukaryota</taxon>
        <taxon>Fungi</taxon>
        <taxon>Dikarya</taxon>
        <taxon>Ascomycota</taxon>
        <taxon>Saccharomycotina</taxon>
        <taxon>Saccharomycetes</taxon>
        <taxon>Saccharomycetales</taxon>
        <taxon>Saccharomycetaceae</taxon>
        <taxon>Eremothecium</taxon>
    </lineage>
</organism>
<dbReference type="InterPro" id="IPR001865">
    <property type="entry name" value="Ribosomal_uS2"/>
</dbReference>
<dbReference type="NCBIfam" id="TIGR01011">
    <property type="entry name" value="rpsB_bact"/>
    <property type="match status" value="1"/>
</dbReference>
<evidence type="ECO:0000256" key="1">
    <source>
        <dbReference type="ARBA" id="ARBA00006242"/>
    </source>
</evidence>
<dbReference type="InParanoid" id="Q75DL1"/>
<dbReference type="Proteomes" id="UP000000591">
    <property type="component" value="Chromosome II"/>
</dbReference>
<dbReference type="eggNOG" id="KOG0832">
    <property type="taxonomic scope" value="Eukaryota"/>
</dbReference>
<dbReference type="InterPro" id="IPR005706">
    <property type="entry name" value="Ribosomal_uS2_bac/mit/plastid"/>
</dbReference>
<comment type="similarity">
    <text evidence="1 4">Belongs to the universal ribosomal protein uS2 family.</text>
</comment>
<sequence>MSLRYSTRAAILRSIVHRHVGARLQSTVGAVPEADEPAPQSQDQHLTSPQMRGLMHELANYPVEDFEQLTKVSRPLTTKEKQLDERLEDFLRRFGVENQVLKPLEENKSVAATPFTLAGGYSRYPYLAQTSADEPYSKQELFVRQMEHASHTAKLGAEIKEVYFPHTDISNPPAIEKLSISKLAAAGVHLGQSTSLWRSSTQPYIYGSYKGIHIIDLNQTLFHLKRAAKVVEGVAENGGLILFLGTREGQKPALRRAAERVRGCYVASKWIPGTLTNPIEISSVWGRHEVDFEGNPTGRELTEEENISIIKPDLIIVLNPTENRNALREAMQARVPTIGIIDTDSEPSMVTYPVPGNDDSLRSVSLLVSILAKAGERGLANRKEKLAALSE</sequence>
<evidence type="ECO:0000256" key="4">
    <source>
        <dbReference type="RuleBase" id="RU003631"/>
    </source>
</evidence>
<dbReference type="PANTHER" id="PTHR12534:SF0">
    <property type="entry name" value="SMALL RIBOSOMAL SUBUNIT PROTEIN US2M"/>
    <property type="match status" value="1"/>
</dbReference>
<dbReference type="AlphaFoldDB" id="Q75DL1"/>
<dbReference type="RefSeq" id="NP_982956.2">
    <property type="nucleotide sequence ID" value="NM_208309.2"/>
</dbReference>
<evidence type="ECO:0000256" key="2">
    <source>
        <dbReference type="ARBA" id="ARBA00022980"/>
    </source>
</evidence>
<evidence type="ECO:0000256" key="3">
    <source>
        <dbReference type="ARBA" id="ARBA00023274"/>
    </source>
</evidence>
<keyword evidence="2 4" id="KW-0689">Ribosomal protein</keyword>
<proteinExistence type="inferred from homology"/>
<dbReference type="KEGG" id="ago:AGOS_ABR010C"/>
<dbReference type="GO" id="GO:0003735">
    <property type="term" value="F:structural constituent of ribosome"/>
    <property type="evidence" value="ECO:0000318"/>
    <property type="project" value="GO_Central"/>
</dbReference>
<dbReference type="GO" id="GO:0006412">
    <property type="term" value="P:translation"/>
    <property type="evidence" value="ECO:0007669"/>
    <property type="project" value="InterPro"/>
</dbReference>
<keyword evidence="3 4" id="KW-0687">Ribonucleoprotein</keyword>
<dbReference type="PRINTS" id="PR00395">
    <property type="entry name" value="RIBOSOMALS2"/>
</dbReference>
<dbReference type="PANTHER" id="PTHR12534">
    <property type="entry name" value="30S RIBOSOMAL PROTEIN S2 PROKARYOTIC AND ORGANELLAR"/>
    <property type="match status" value="1"/>
</dbReference>
<dbReference type="STRING" id="284811.Q75DL1"/>
<accession>Q75DL1</accession>
<dbReference type="SUPFAM" id="SSF52313">
    <property type="entry name" value="Ribosomal protein S2"/>
    <property type="match status" value="1"/>
</dbReference>
<dbReference type="HAMAP" id="MF_00291_B">
    <property type="entry name" value="Ribosomal_uS2_B"/>
    <property type="match status" value="1"/>
</dbReference>
<dbReference type="HOGENOM" id="CLU_040318_4_3_1"/>
<reference evidence="6" key="2">
    <citation type="journal article" date="2013" name="G3 (Bethesda)">
        <title>Genomes of Ashbya fungi isolated from insects reveal four mating-type loci, numerous translocations, lack of transposons, and distinct gene duplications.</title>
        <authorList>
            <person name="Dietrich F.S."/>
            <person name="Voegeli S."/>
            <person name="Kuo S."/>
            <person name="Philippsen P."/>
        </authorList>
    </citation>
    <scope>GENOME REANNOTATION</scope>
    <source>
        <strain evidence="6">ATCC 10895 / CBS 109.51 / FGSC 9923 / NRRL Y-1056</strain>
    </source>
</reference>
<dbReference type="FunFam" id="3.40.50.10490:FF:000055">
    <property type="entry name" value="Mitochondrial ribosomal protein"/>
    <property type="match status" value="1"/>
</dbReference>
<keyword evidence="6" id="KW-1185">Reference proteome</keyword>
<reference evidence="5 6" key="1">
    <citation type="journal article" date="2004" name="Science">
        <title>The Ashbya gossypii genome as a tool for mapping the ancient Saccharomyces cerevisiae genome.</title>
        <authorList>
            <person name="Dietrich F.S."/>
            <person name="Voegeli S."/>
            <person name="Brachat S."/>
            <person name="Lerch A."/>
            <person name="Gates K."/>
            <person name="Steiner S."/>
            <person name="Mohr C."/>
            <person name="Pohlmann R."/>
            <person name="Luedi P."/>
            <person name="Choi S."/>
            <person name="Wing R.A."/>
            <person name="Flavier A."/>
            <person name="Gaffney T.D."/>
            <person name="Philippsen P."/>
        </authorList>
    </citation>
    <scope>NUCLEOTIDE SEQUENCE [LARGE SCALE GENOMIC DNA]</scope>
    <source>
        <strain evidence="6">ATCC 10895 / CBS 109.51 / FGSC 9923 / NRRL Y-1056</strain>
    </source>
</reference>
<gene>
    <name evidence="5" type="ORF">AGOS_ABR010C</name>
</gene>
<dbReference type="OrthoDB" id="2320368at2759"/>
<dbReference type="InterPro" id="IPR023591">
    <property type="entry name" value="Ribosomal_uS2_flav_dom_sf"/>
</dbReference>
<dbReference type="PROSITE" id="PS00963">
    <property type="entry name" value="RIBOSOMAL_S2_2"/>
    <property type="match status" value="1"/>
</dbReference>
<evidence type="ECO:0000313" key="6">
    <source>
        <dbReference type="Proteomes" id="UP000000591"/>
    </source>
</evidence>